<dbReference type="Proteomes" id="UP000225833">
    <property type="component" value="Unassembled WGS sequence"/>
</dbReference>
<dbReference type="EMBL" id="NIBS01000010">
    <property type="protein sequence ID" value="PHM27544.1"/>
    <property type="molecule type" value="Genomic_DNA"/>
</dbReference>
<organism evidence="1 2">
    <name type="scientific">Xenorhabdus budapestensis</name>
    <dbReference type="NCBI Taxonomy" id="290110"/>
    <lineage>
        <taxon>Bacteria</taxon>
        <taxon>Pseudomonadati</taxon>
        <taxon>Pseudomonadota</taxon>
        <taxon>Gammaproteobacteria</taxon>
        <taxon>Enterobacterales</taxon>
        <taxon>Morganellaceae</taxon>
        <taxon>Xenorhabdus</taxon>
    </lineage>
</organism>
<gene>
    <name evidence="1" type="ORF">Xbud_02121</name>
</gene>
<proteinExistence type="predicted"/>
<dbReference type="InterPro" id="IPR025955">
    <property type="entry name" value="TraC/Conjuga_ATPase"/>
</dbReference>
<reference evidence="1 2" key="1">
    <citation type="journal article" date="2017" name="Nat. Microbiol.">
        <title>Natural product diversity associated with the nematode symbionts Photorhabdus and Xenorhabdus.</title>
        <authorList>
            <person name="Tobias N.J."/>
            <person name="Wolff H."/>
            <person name="Djahanschiri B."/>
            <person name="Grundmann F."/>
            <person name="Kronenwerth M."/>
            <person name="Shi Y.M."/>
            <person name="Simonyi S."/>
            <person name="Grun P."/>
            <person name="Shapiro-Ilan D."/>
            <person name="Pidot S.J."/>
            <person name="Stinear T.P."/>
            <person name="Ebersberger I."/>
            <person name="Bode H.B."/>
        </authorList>
    </citation>
    <scope>NUCLEOTIDE SEQUENCE [LARGE SCALE GENOMIC DNA]</scope>
    <source>
        <strain evidence="1 2">DSM 16342</strain>
    </source>
</reference>
<name>A0A2D0IZW6_XENBU</name>
<comment type="caution">
    <text evidence="1">The sequence shown here is derived from an EMBL/GenBank/DDBJ whole genome shotgun (WGS) entry which is preliminary data.</text>
</comment>
<dbReference type="SUPFAM" id="SSF52540">
    <property type="entry name" value="P-loop containing nucleoside triphosphate hydrolases"/>
    <property type="match status" value="1"/>
</dbReference>
<dbReference type="AlphaFoldDB" id="A0A2D0IZW6"/>
<dbReference type="InterPro" id="IPR027417">
    <property type="entry name" value="P-loop_NTPase"/>
</dbReference>
<accession>A0A2D0IZW6</accession>
<dbReference type="Gene3D" id="3.40.50.300">
    <property type="entry name" value="P-loop containing nucleotide triphosphate hydrolases"/>
    <property type="match status" value="1"/>
</dbReference>
<evidence type="ECO:0000313" key="2">
    <source>
        <dbReference type="Proteomes" id="UP000225833"/>
    </source>
</evidence>
<protein>
    <submittedName>
        <fullName evidence="1">Conjugative transfer ATPase</fullName>
    </submittedName>
</protein>
<dbReference type="Pfam" id="PF11130">
    <property type="entry name" value="TraC_F_IV"/>
    <property type="match status" value="1"/>
</dbReference>
<sequence length="262" mass="28796">MQEVKELLGRRHKLYRSALTFLVRGKGLDNLNHRVHQLSSTLLVAGLQSVLNAYLRALPMGFNPQKDKKHWLTRLSWVQHLAGLLPMTSRSTGTGQPGSSFFYRGGAPLTFDPMNKQDRTQNAHLLLFGPTGAGKSATLCASFVQLMAIHRPRLFIVEAGNSFGLLADYYASLGLTVNKIGIKLGCGVSLALFADAYQLLQLSPKQLCINEADIPDTDESQDEGDEQSNILGEMEIAARLMITGGEKKEEERLTRSDRGGDP</sequence>
<evidence type="ECO:0000313" key="1">
    <source>
        <dbReference type="EMBL" id="PHM27544.1"/>
    </source>
</evidence>